<keyword evidence="5" id="KW-1185">Reference proteome</keyword>
<dbReference type="Pfam" id="PF13499">
    <property type="entry name" value="EF-hand_7"/>
    <property type="match status" value="1"/>
</dbReference>
<evidence type="ECO:0000313" key="5">
    <source>
        <dbReference type="Proteomes" id="UP000241769"/>
    </source>
</evidence>
<evidence type="ECO:0000256" key="2">
    <source>
        <dbReference type="ARBA" id="ARBA00023175"/>
    </source>
</evidence>
<sequence length="171" mass="19438">MDRDRDYKASKNVLEQMVKEAFEVFEQDNAPGFVDINDVGSIVRALGMNPSQKELSDIHKDVSVNINSEEPERLQVVEGAHAPLTKLQPKLVQIMIENKMARDDEQKIKRAFQVIDTERKGYIDTEKLSSLLSSHGESFTQEEIEEMFSLAVDPDKGVIFYDEYATLLAND</sequence>
<organism evidence="4 5">
    <name type="scientific">Planoprotostelium fungivorum</name>
    <dbReference type="NCBI Taxonomy" id="1890364"/>
    <lineage>
        <taxon>Eukaryota</taxon>
        <taxon>Amoebozoa</taxon>
        <taxon>Evosea</taxon>
        <taxon>Variosea</taxon>
        <taxon>Cavosteliida</taxon>
        <taxon>Cavosteliaceae</taxon>
        <taxon>Planoprotostelium</taxon>
    </lineage>
</organism>
<dbReference type="InParanoid" id="A0A2P6NBA3"/>
<dbReference type="EMBL" id="MDYQ01000129">
    <property type="protein sequence ID" value="PRP81235.1"/>
    <property type="molecule type" value="Genomic_DNA"/>
</dbReference>
<dbReference type="InterPro" id="IPR011992">
    <property type="entry name" value="EF-hand-dom_pair"/>
</dbReference>
<dbReference type="Proteomes" id="UP000241769">
    <property type="component" value="Unassembled WGS sequence"/>
</dbReference>
<keyword evidence="2" id="KW-0505">Motor protein</keyword>
<evidence type="ECO:0000256" key="1">
    <source>
        <dbReference type="ARBA" id="ARBA00023123"/>
    </source>
</evidence>
<accession>A0A2P6NBA3</accession>
<dbReference type="GO" id="GO:0005509">
    <property type="term" value="F:calcium ion binding"/>
    <property type="evidence" value="ECO:0007669"/>
    <property type="project" value="InterPro"/>
</dbReference>
<gene>
    <name evidence="4" type="ORF">PROFUN_02069</name>
</gene>
<dbReference type="PANTHER" id="PTHR46763:SF1">
    <property type="entry name" value="DYNEIN REGULATORY COMPLEX PROTEIN 8"/>
    <property type="match status" value="1"/>
</dbReference>
<dbReference type="AlphaFoldDB" id="A0A2P6NBA3"/>
<dbReference type="PROSITE" id="PS50222">
    <property type="entry name" value="EF_HAND_2"/>
    <property type="match status" value="1"/>
</dbReference>
<feature type="domain" description="EF-hand" evidence="3">
    <location>
        <begin position="103"/>
        <end position="138"/>
    </location>
</feature>
<dbReference type="OrthoDB" id="10260307at2759"/>
<protein>
    <recommendedName>
        <fullName evidence="3">EF-hand domain-containing protein</fullName>
    </recommendedName>
</protein>
<dbReference type="CDD" id="cd00051">
    <property type="entry name" value="EFh"/>
    <property type="match status" value="1"/>
</dbReference>
<dbReference type="GO" id="GO:0016459">
    <property type="term" value="C:myosin complex"/>
    <property type="evidence" value="ECO:0007669"/>
    <property type="project" value="UniProtKB-KW"/>
</dbReference>
<proteinExistence type="predicted"/>
<reference evidence="4 5" key="1">
    <citation type="journal article" date="2018" name="Genome Biol. Evol.">
        <title>Multiple Roots of Fruiting Body Formation in Amoebozoa.</title>
        <authorList>
            <person name="Hillmann F."/>
            <person name="Forbes G."/>
            <person name="Novohradska S."/>
            <person name="Ferling I."/>
            <person name="Riege K."/>
            <person name="Groth M."/>
            <person name="Westermann M."/>
            <person name="Marz M."/>
            <person name="Spaller T."/>
            <person name="Winckler T."/>
            <person name="Schaap P."/>
            <person name="Glockner G."/>
        </authorList>
    </citation>
    <scope>NUCLEOTIDE SEQUENCE [LARGE SCALE GENOMIC DNA]</scope>
    <source>
        <strain evidence="4 5">Jena</strain>
    </source>
</reference>
<comment type="caution">
    <text evidence="4">The sequence shown here is derived from an EMBL/GenBank/DDBJ whole genome shotgun (WGS) entry which is preliminary data.</text>
</comment>
<dbReference type="FunFam" id="1.10.238.10:FF:000001">
    <property type="entry name" value="Calmodulin 1"/>
    <property type="match status" value="1"/>
</dbReference>
<dbReference type="PANTHER" id="PTHR46763">
    <property type="entry name" value="DYNEIN REGULATORY COMPLEX PROTEIN 8"/>
    <property type="match status" value="1"/>
</dbReference>
<keyword evidence="1" id="KW-0518">Myosin</keyword>
<name>A0A2P6NBA3_9EUKA</name>
<evidence type="ECO:0000259" key="3">
    <source>
        <dbReference type="PROSITE" id="PS50222"/>
    </source>
</evidence>
<evidence type="ECO:0000313" key="4">
    <source>
        <dbReference type="EMBL" id="PRP81235.1"/>
    </source>
</evidence>
<dbReference type="STRING" id="1890364.A0A2P6NBA3"/>
<dbReference type="Gene3D" id="1.10.238.10">
    <property type="entry name" value="EF-hand"/>
    <property type="match status" value="2"/>
</dbReference>
<dbReference type="InterPro" id="IPR002048">
    <property type="entry name" value="EF_hand_dom"/>
</dbReference>
<dbReference type="SUPFAM" id="SSF47473">
    <property type="entry name" value="EF-hand"/>
    <property type="match status" value="1"/>
</dbReference>